<dbReference type="Proteomes" id="UP000008827">
    <property type="component" value="Chromosome 7"/>
</dbReference>
<dbReference type="ExpressionAtlas" id="K7KZI8">
    <property type="expression patterns" value="baseline and differential"/>
</dbReference>
<evidence type="ECO:0000313" key="2">
    <source>
        <dbReference type="EMBL" id="KRH47587.1"/>
    </source>
</evidence>
<evidence type="ECO:0000313" key="4">
    <source>
        <dbReference type="Proteomes" id="UP000008827"/>
    </source>
</evidence>
<accession>K7KZI8</accession>
<keyword evidence="1" id="KW-1133">Transmembrane helix</keyword>
<dbReference type="RefSeq" id="XP_006583157.1">
    <property type="nucleotide sequence ID" value="XM_006583094.4"/>
</dbReference>
<gene>
    <name evidence="3" type="primary">LOC102661101</name>
    <name evidence="2" type="ORF">GLYMA_07G037500</name>
</gene>
<dbReference type="KEGG" id="gmx:102661101"/>
<dbReference type="HOGENOM" id="CLU_1941869_0_0_1"/>
<dbReference type="GeneID" id="102661101"/>
<reference evidence="3" key="2">
    <citation type="submission" date="2018-02" db="UniProtKB">
        <authorList>
            <consortium name="EnsemblPlants"/>
        </authorList>
    </citation>
    <scope>IDENTIFICATION</scope>
    <source>
        <strain evidence="3">Williams 82</strain>
    </source>
</reference>
<evidence type="ECO:0000313" key="3">
    <source>
        <dbReference type="EnsemblPlants" id="KRH47587"/>
    </source>
</evidence>
<reference evidence="2 3" key="1">
    <citation type="journal article" date="2010" name="Nature">
        <title>Genome sequence of the palaeopolyploid soybean.</title>
        <authorList>
            <person name="Schmutz J."/>
            <person name="Cannon S.B."/>
            <person name="Schlueter J."/>
            <person name="Ma J."/>
            <person name="Mitros T."/>
            <person name="Nelson W."/>
            <person name="Hyten D.L."/>
            <person name="Song Q."/>
            <person name="Thelen J.J."/>
            <person name="Cheng J."/>
            <person name="Xu D."/>
            <person name="Hellsten U."/>
            <person name="May G.D."/>
            <person name="Yu Y."/>
            <person name="Sakurai T."/>
            <person name="Umezawa T."/>
            <person name="Bhattacharyya M.K."/>
            <person name="Sandhu D."/>
            <person name="Valliyodan B."/>
            <person name="Lindquist E."/>
            <person name="Peto M."/>
            <person name="Grant D."/>
            <person name="Shu S."/>
            <person name="Goodstein D."/>
            <person name="Barry K."/>
            <person name="Futrell-Griggs M."/>
            <person name="Abernathy B."/>
            <person name="Du J."/>
            <person name="Tian Z."/>
            <person name="Zhu L."/>
            <person name="Gill N."/>
            <person name="Joshi T."/>
            <person name="Libault M."/>
            <person name="Sethuraman A."/>
            <person name="Zhang X.-C."/>
            <person name="Shinozaki K."/>
            <person name="Nguyen H.T."/>
            <person name="Wing R.A."/>
            <person name="Cregan P."/>
            <person name="Specht J."/>
            <person name="Grimwood J."/>
            <person name="Rokhsar D."/>
            <person name="Stacey G."/>
            <person name="Shoemaker R.C."/>
            <person name="Jackson S.A."/>
        </authorList>
    </citation>
    <scope>NUCLEOTIDE SEQUENCE [LARGE SCALE GENOMIC DNA]</scope>
    <source>
        <strain evidence="3">cv. Williams 82</strain>
        <tissue evidence="2">Callus</tissue>
    </source>
</reference>
<dbReference type="OrthoDB" id="9984693at2759"/>
<proteinExistence type="predicted"/>
<feature type="transmembrane region" description="Helical" evidence="1">
    <location>
        <begin position="110"/>
        <end position="128"/>
    </location>
</feature>
<dbReference type="Gramene" id="KRH47587">
    <property type="protein sequence ID" value="KRH47587"/>
    <property type="gene ID" value="GLYMA_07G037500"/>
</dbReference>
<dbReference type="EMBL" id="CM000840">
    <property type="protein sequence ID" value="KRH47587.1"/>
    <property type="molecule type" value="Genomic_DNA"/>
</dbReference>
<organism evidence="3">
    <name type="scientific">Glycine max</name>
    <name type="common">Soybean</name>
    <name type="synonym">Glycine hispida</name>
    <dbReference type="NCBI Taxonomy" id="3847"/>
    <lineage>
        <taxon>Eukaryota</taxon>
        <taxon>Viridiplantae</taxon>
        <taxon>Streptophyta</taxon>
        <taxon>Embryophyta</taxon>
        <taxon>Tracheophyta</taxon>
        <taxon>Spermatophyta</taxon>
        <taxon>Magnoliopsida</taxon>
        <taxon>eudicotyledons</taxon>
        <taxon>Gunneridae</taxon>
        <taxon>Pentapetalae</taxon>
        <taxon>rosids</taxon>
        <taxon>fabids</taxon>
        <taxon>Fabales</taxon>
        <taxon>Fabaceae</taxon>
        <taxon>Papilionoideae</taxon>
        <taxon>50 kb inversion clade</taxon>
        <taxon>NPAAA clade</taxon>
        <taxon>indigoferoid/millettioid clade</taxon>
        <taxon>Phaseoleae</taxon>
        <taxon>Glycine</taxon>
        <taxon>Glycine subgen. Soja</taxon>
    </lineage>
</organism>
<keyword evidence="1" id="KW-0472">Membrane</keyword>
<sequence length="130" mass="14420">MVAALSYRTLSLVSMNTTLGLVIFKRSSNSFMDELNVVPESREAIGGGLYKLHHTLPLNVSEYILQALKPRTPEITVSAMSCNARDDPGFVFATSGRAVSINYCSLVRESHILIVYVSIMFLFCLVCLKR</sequence>
<keyword evidence="1" id="KW-0812">Transmembrane</keyword>
<dbReference type="AlphaFoldDB" id="K7KZI8"/>
<evidence type="ECO:0000256" key="1">
    <source>
        <dbReference type="SAM" id="Phobius"/>
    </source>
</evidence>
<reference evidence="2" key="3">
    <citation type="submission" date="2018-07" db="EMBL/GenBank/DDBJ databases">
        <title>WGS assembly of Glycine max.</title>
        <authorList>
            <person name="Schmutz J."/>
            <person name="Cannon S."/>
            <person name="Schlueter J."/>
            <person name="Ma J."/>
            <person name="Mitros T."/>
            <person name="Nelson W."/>
            <person name="Hyten D."/>
            <person name="Song Q."/>
            <person name="Thelen J."/>
            <person name="Cheng J."/>
            <person name="Xu D."/>
            <person name="Hellsten U."/>
            <person name="May G."/>
            <person name="Yu Y."/>
            <person name="Sakurai T."/>
            <person name="Umezawa T."/>
            <person name="Bhattacharyya M."/>
            <person name="Sandhu D."/>
            <person name="Valliyodan B."/>
            <person name="Lindquist E."/>
            <person name="Peto M."/>
            <person name="Grant D."/>
            <person name="Shu S."/>
            <person name="Goodstein D."/>
            <person name="Barry K."/>
            <person name="Futrell-Griggs M."/>
            <person name="Abernathy B."/>
            <person name="Du J."/>
            <person name="Tian Z."/>
            <person name="Zhu L."/>
            <person name="Gill N."/>
            <person name="Joshi T."/>
            <person name="Libault M."/>
            <person name="Sethuraman A."/>
            <person name="Zhang X."/>
            <person name="Shinozaki K."/>
            <person name="Nguyen H."/>
            <person name="Wing R."/>
            <person name="Cregan P."/>
            <person name="Specht J."/>
            <person name="Grimwood J."/>
            <person name="Rokhsar D."/>
            <person name="Stacey G."/>
            <person name="Shoemaker R."/>
            <person name="Jackson S."/>
        </authorList>
    </citation>
    <scope>NUCLEOTIDE SEQUENCE</scope>
    <source>
        <tissue evidence="2">Callus</tissue>
    </source>
</reference>
<dbReference type="EnsemblPlants" id="KRH47587">
    <property type="protein sequence ID" value="KRH47587"/>
    <property type="gene ID" value="GLYMA_07G037500"/>
</dbReference>
<dbReference type="STRING" id="3847.K7KZI8"/>
<dbReference type="PaxDb" id="3847-GLYMA07G04193.1"/>
<name>K7KZI8_SOYBN</name>
<protein>
    <submittedName>
        <fullName evidence="2 3">Uncharacterized protein</fullName>
    </submittedName>
</protein>
<keyword evidence="4" id="KW-1185">Reference proteome</keyword>